<protein>
    <recommendedName>
        <fullName evidence="5">Glycosyltransferase RgtA/B/C/D-like domain-containing protein</fullName>
    </recommendedName>
</protein>
<keyword evidence="2" id="KW-1133">Transmembrane helix</keyword>
<gene>
    <name evidence="3" type="ORF">IAA69_08990</name>
</gene>
<name>A0A9D1A1J5_9ACTN</name>
<dbReference type="Proteomes" id="UP000824261">
    <property type="component" value="Unassembled WGS sequence"/>
</dbReference>
<feature type="transmembrane region" description="Helical" evidence="2">
    <location>
        <begin position="25"/>
        <end position="44"/>
    </location>
</feature>
<feature type="transmembrane region" description="Helical" evidence="2">
    <location>
        <begin position="207"/>
        <end position="223"/>
    </location>
</feature>
<feature type="transmembrane region" description="Helical" evidence="2">
    <location>
        <begin position="357"/>
        <end position="381"/>
    </location>
</feature>
<feature type="transmembrane region" description="Helical" evidence="2">
    <location>
        <begin position="440"/>
        <end position="461"/>
    </location>
</feature>
<dbReference type="AlphaFoldDB" id="A0A9D1A1J5"/>
<reference evidence="3" key="1">
    <citation type="submission" date="2020-10" db="EMBL/GenBank/DDBJ databases">
        <authorList>
            <person name="Gilroy R."/>
        </authorList>
    </citation>
    <scope>NUCLEOTIDE SEQUENCE</scope>
    <source>
        <strain evidence="3">ChiGjej1B1-2707</strain>
    </source>
</reference>
<feature type="transmembrane region" description="Helical" evidence="2">
    <location>
        <begin position="468"/>
        <end position="486"/>
    </location>
</feature>
<feature type="compositionally biased region" description="Low complexity" evidence="1">
    <location>
        <begin position="544"/>
        <end position="567"/>
    </location>
</feature>
<reference evidence="3" key="2">
    <citation type="journal article" date="2021" name="PeerJ">
        <title>Extensive microbial diversity within the chicken gut microbiome revealed by metagenomics and culture.</title>
        <authorList>
            <person name="Gilroy R."/>
            <person name="Ravi A."/>
            <person name="Getino M."/>
            <person name="Pursley I."/>
            <person name="Horton D.L."/>
            <person name="Alikhan N.F."/>
            <person name="Baker D."/>
            <person name="Gharbi K."/>
            <person name="Hall N."/>
            <person name="Watson M."/>
            <person name="Adriaenssens E.M."/>
            <person name="Foster-Nyarko E."/>
            <person name="Jarju S."/>
            <person name="Secka A."/>
            <person name="Antonio M."/>
            <person name="Oren A."/>
            <person name="Chaudhuri R.R."/>
            <person name="La Ragione R."/>
            <person name="Hildebrand F."/>
            <person name="Pallen M.J."/>
        </authorList>
    </citation>
    <scope>NUCLEOTIDE SEQUENCE</scope>
    <source>
        <strain evidence="3">ChiGjej1B1-2707</strain>
    </source>
</reference>
<dbReference type="EMBL" id="DVGB01000109">
    <property type="protein sequence ID" value="HIR02377.1"/>
    <property type="molecule type" value="Genomic_DNA"/>
</dbReference>
<feature type="region of interest" description="Disordered" evidence="1">
    <location>
        <begin position="544"/>
        <end position="585"/>
    </location>
</feature>
<feature type="transmembrane region" description="Helical" evidence="2">
    <location>
        <begin position="229"/>
        <end position="246"/>
    </location>
</feature>
<evidence type="ECO:0000313" key="4">
    <source>
        <dbReference type="Proteomes" id="UP000824261"/>
    </source>
</evidence>
<feature type="transmembrane region" description="Helical" evidence="2">
    <location>
        <begin position="286"/>
        <end position="304"/>
    </location>
</feature>
<evidence type="ECO:0000256" key="1">
    <source>
        <dbReference type="SAM" id="MobiDB-lite"/>
    </source>
</evidence>
<evidence type="ECO:0000313" key="3">
    <source>
        <dbReference type="EMBL" id="HIR02377.1"/>
    </source>
</evidence>
<evidence type="ECO:0008006" key="5">
    <source>
        <dbReference type="Google" id="ProtNLM"/>
    </source>
</evidence>
<organism evidence="3 4">
    <name type="scientific">Candidatus Aveggerthella stercoripullorum</name>
    <dbReference type="NCBI Taxonomy" id="2840688"/>
    <lineage>
        <taxon>Bacteria</taxon>
        <taxon>Bacillati</taxon>
        <taxon>Actinomycetota</taxon>
        <taxon>Coriobacteriia</taxon>
        <taxon>Eggerthellales</taxon>
        <taxon>Eggerthellaceae</taxon>
        <taxon>Eggerthellaceae incertae sedis</taxon>
        <taxon>Candidatus Aveggerthella</taxon>
    </lineage>
</organism>
<feature type="transmembrane region" description="Helical" evidence="2">
    <location>
        <begin position="145"/>
        <end position="166"/>
    </location>
</feature>
<feature type="transmembrane region" description="Helical" evidence="2">
    <location>
        <begin position="120"/>
        <end position="139"/>
    </location>
</feature>
<comment type="caution">
    <text evidence="3">The sequence shown here is derived from an EMBL/GenBank/DDBJ whole genome shotgun (WGS) entry which is preliminary data.</text>
</comment>
<sequence length="715" mass="75599">MPACANGAEGASEGRRAFCALAASARFHTVLVVVGAVFLLAGAFHGNVWFDESYSVGIANHSFVDIWAIGEGDVHPVLVYVALHALNLLFGQNILAYRLFALAGAVALGVLGRTVVRSDFGASAGLLFTFFALFTPYVTDMSIEIRMYSWAVFAVAACALFAWRVFSCVRGRDESGRPVRAGAEVRAGSIRARARGMRCWGGAPRRWWLAFFAASLASAYLHYFGVLSAFVVNLLLFGYLLVRWAVSRARRGRDAFARAGAHEGAAATSAVAEDSAPGGRTPVARALPVFLAGAVAQVTAYAPWLPALQTQLSVVSDTYWANFTFPTTLIELGTYPILTSAVSFAQRGQYGALPQTALAVLVWAFVVAALAILACVLARGLRAAFLRLRGVAGQGRPARAQFAAWLCSDGVLACILAFGAYLGVFVVADTASRLANSFLLYYRYLFVAFGLLVLGVSLLAARAARRRAGAVAVAVLCACVLGISAVNQAISLSDNYAPANQAPLEAFEEACAWAEGAPFGYANEGDDGEDAVEAGDRALEGEQALSAAAEEAAPGDAAANAPNGASGTETPASPADANGALAPDADTPLAYRENADFAATVDAPLVLSSDIGIQGVMAVTYPEIAQTYMDWQPGNWALSYRAYAPTLTSVKTWEVALDGYEGRFVVLGQSQDGSVPRDVTDLAQKPGVSCIDVQTFYRPYERTYFTIARMEKAQG</sequence>
<proteinExistence type="predicted"/>
<keyword evidence="2" id="KW-0812">Transmembrane</keyword>
<accession>A0A9D1A1J5</accession>
<keyword evidence="2" id="KW-0472">Membrane</keyword>
<evidence type="ECO:0000256" key="2">
    <source>
        <dbReference type="SAM" id="Phobius"/>
    </source>
</evidence>
<feature type="transmembrane region" description="Helical" evidence="2">
    <location>
        <begin position="94"/>
        <end position="113"/>
    </location>
</feature>
<feature type="transmembrane region" description="Helical" evidence="2">
    <location>
        <begin position="402"/>
        <end position="428"/>
    </location>
</feature>